<dbReference type="AlphaFoldDB" id="A0A4D9D0V8"/>
<evidence type="ECO:0000313" key="4">
    <source>
        <dbReference type="Proteomes" id="UP000355283"/>
    </source>
</evidence>
<evidence type="ECO:0000256" key="1">
    <source>
        <dbReference type="SAM" id="MobiDB-lite"/>
    </source>
</evidence>
<feature type="transmembrane region" description="Helical" evidence="2">
    <location>
        <begin position="57"/>
        <end position="76"/>
    </location>
</feature>
<name>A0A4D9D0V8_9STRA</name>
<keyword evidence="2" id="KW-0812">Transmembrane</keyword>
<dbReference type="Proteomes" id="UP000355283">
    <property type="component" value="Unassembled WGS sequence"/>
</dbReference>
<protein>
    <submittedName>
        <fullName evidence="3">Uncharacterized protein</fullName>
    </submittedName>
</protein>
<evidence type="ECO:0000256" key="2">
    <source>
        <dbReference type="SAM" id="Phobius"/>
    </source>
</evidence>
<gene>
    <name evidence="3" type="ORF">NSK_005112</name>
</gene>
<evidence type="ECO:0000313" key="3">
    <source>
        <dbReference type="EMBL" id="TFJ84017.1"/>
    </source>
</evidence>
<feature type="region of interest" description="Disordered" evidence="1">
    <location>
        <begin position="1"/>
        <end position="31"/>
    </location>
</feature>
<keyword evidence="4" id="KW-1185">Reference proteome</keyword>
<organism evidence="3 4">
    <name type="scientific">Nannochloropsis salina CCMP1776</name>
    <dbReference type="NCBI Taxonomy" id="1027361"/>
    <lineage>
        <taxon>Eukaryota</taxon>
        <taxon>Sar</taxon>
        <taxon>Stramenopiles</taxon>
        <taxon>Ochrophyta</taxon>
        <taxon>Eustigmatophyceae</taxon>
        <taxon>Eustigmatales</taxon>
        <taxon>Monodopsidaceae</taxon>
        <taxon>Microchloropsis</taxon>
        <taxon>Microchloropsis salina</taxon>
    </lineage>
</organism>
<accession>A0A4D9D0V8</accession>
<keyword evidence="2" id="KW-0472">Membrane</keyword>
<keyword evidence="2" id="KW-1133">Transmembrane helix</keyword>
<dbReference type="EMBL" id="SDOX01000021">
    <property type="protein sequence ID" value="TFJ84017.1"/>
    <property type="molecule type" value="Genomic_DNA"/>
</dbReference>
<proteinExistence type="predicted"/>
<sequence>MSSTEGLTQRKGKKGNQNAAKAPSADKEDKHKPIRASASLFPLDPITEKNLATLRQFFIPCILAVYLGIVLQGYSVKEFNGLVTNRYFLLGFRDVEALKKALVANLRDSAIWGLTYLYVRRFCNPEFRPKMATFVQDGYFGALASFATTLIKQVINNFT</sequence>
<reference evidence="3 4" key="1">
    <citation type="submission" date="2019-01" db="EMBL/GenBank/DDBJ databases">
        <title>Nuclear Genome Assembly of the Microalgal Biofuel strain Nannochloropsis salina CCMP1776.</title>
        <authorList>
            <person name="Hovde B."/>
        </authorList>
    </citation>
    <scope>NUCLEOTIDE SEQUENCE [LARGE SCALE GENOMIC DNA]</scope>
    <source>
        <strain evidence="3 4">CCMP1776</strain>
    </source>
</reference>
<comment type="caution">
    <text evidence="3">The sequence shown here is derived from an EMBL/GenBank/DDBJ whole genome shotgun (WGS) entry which is preliminary data.</text>
</comment>